<proteinExistence type="predicted"/>
<organism evidence="1 2">
    <name type="scientific">Methylacidiphilum infernorum (isolate V4)</name>
    <name type="common">Methylokorus infernorum (strain V4)</name>
    <dbReference type="NCBI Taxonomy" id="481448"/>
    <lineage>
        <taxon>Bacteria</taxon>
        <taxon>Pseudomonadati</taxon>
        <taxon>Verrucomicrobiota</taxon>
        <taxon>Methylacidiphilae</taxon>
        <taxon>Methylacidiphilales</taxon>
        <taxon>Methylacidiphilaceae</taxon>
        <taxon>Methylacidiphilum (ex Ratnadevi et al. 2023)</taxon>
    </lineage>
</organism>
<accession>B3DVL2</accession>
<name>B3DVL2_METI4</name>
<protein>
    <submittedName>
        <fullName evidence="1">Uncharacterized protein</fullName>
    </submittedName>
</protein>
<gene>
    <name evidence="1" type="ordered locus">Minf_1311</name>
</gene>
<reference evidence="1 2" key="1">
    <citation type="journal article" date="2008" name="Biol. Direct">
        <title>Complete genome sequence of the extremely acidophilic methanotroph isolate V4, Methylacidiphilum infernorum, a representative of the bacterial phylum Verrucomicrobia.</title>
        <authorList>
            <person name="Hou S."/>
            <person name="Makarova K.S."/>
            <person name="Saw J.H."/>
            <person name="Senin P."/>
            <person name="Ly B.V."/>
            <person name="Zhou Z."/>
            <person name="Ren Y."/>
            <person name="Wang J."/>
            <person name="Galperin M.Y."/>
            <person name="Omelchenko M.V."/>
            <person name="Wolf Y.I."/>
            <person name="Yutin N."/>
            <person name="Koonin E.V."/>
            <person name="Stott M.B."/>
            <person name="Mountain B.W."/>
            <person name="Crowe M.A."/>
            <person name="Smirnova A.V."/>
            <person name="Dunfield P.F."/>
            <person name="Feng L."/>
            <person name="Wang L."/>
            <person name="Alam M."/>
        </authorList>
    </citation>
    <scope>NUCLEOTIDE SEQUENCE [LARGE SCALE GENOMIC DNA]</scope>
    <source>
        <strain evidence="2">Isolate V4</strain>
    </source>
</reference>
<dbReference type="HOGENOM" id="CLU_3345800_0_0_0"/>
<evidence type="ECO:0000313" key="1">
    <source>
        <dbReference type="EMBL" id="ACD83365.1"/>
    </source>
</evidence>
<dbReference type="STRING" id="481448.Minf_1311"/>
<dbReference type="EMBL" id="CP000975">
    <property type="protein sequence ID" value="ACD83365.1"/>
    <property type="molecule type" value="Genomic_DNA"/>
</dbReference>
<sequence length="37" mass="4634">MPCLYFFKNERKRLYFLRLSSRFGLDHLQEKKDIEPD</sequence>
<dbReference type="Proteomes" id="UP000009149">
    <property type="component" value="Chromosome"/>
</dbReference>
<evidence type="ECO:0000313" key="2">
    <source>
        <dbReference type="Proteomes" id="UP000009149"/>
    </source>
</evidence>
<dbReference type="KEGG" id="min:Minf_1311"/>
<dbReference type="AlphaFoldDB" id="B3DVL2"/>